<organism evidence="7 8">
    <name type="scientific">Marmota monax</name>
    <name type="common">Woodchuck</name>
    <dbReference type="NCBI Taxonomy" id="9995"/>
    <lineage>
        <taxon>Eukaryota</taxon>
        <taxon>Metazoa</taxon>
        <taxon>Chordata</taxon>
        <taxon>Craniata</taxon>
        <taxon>Vertebrata</taxon>
        <taxon>Euteleostomi</taxon>
        <taxon>Mammalia</taxon>
        <taxon>Eutheria</taxon>
        <taxon>Euarchontoglires</taxon>
        <taxon>Glires</taxon>
        <taxon>Rodentia</taxon>
        <taxon>Sciuromorpha</taxon>
        <taxon>Sciuridae</taxon>
        <taxon>Xerinae</taxon>
        <taxon>Marmotini</taxon>
        <taxon>Marmota</taxon>
    </lineage>
</organism>
<dbReference type="CDD" id="cd11304">
    <property type="entry name" value="Cadherin_repeat"/>
    <property type="match status" value="1"/>
</dbReference>
<evidence type="ECO:0000256" key="3">
    <source>
        <dbReference type="ARBA" id="ARBA00022837"/>
    </source>
</evidence>
<dbReference type="GO" id="GO:0005509">
    <property type="term" value="F:calcium ion binding"/>
    <property type="evidence" value="ECO:0007669"/>
    <property type="project" value="UniProtKB-UniRule"/>
</dbReference>
<dbReference type="PANTHER" id="PTHR24027">
    <property type="entry name" value="CADHERIN-23"/>
    <property type="match status" value="1"/>
</dbReference>
<comment type="subcellular location">
    <subcellularLocation>
        <location evidence="1">Membrane</location>
    </subcellularLocation>
</comment>
<proteinExistence type="predicted"/>
<feature type="non-terminal residue" evidence="7">
    <location>
        <position position="1"/>
    </location>
</feature>
<sequence>VFATDLDSGLNGLIEYSILWGNQEEAFQIDALSGVITANSILDYEATSSY</sequence>
<dbReference type="Proteomes" id="UP000335636">
    <property type="component" value="Unassembled WGS sequence"/>
</dbReference>
<feature type="non-terminal residue" evidence="7">
    <location>
        <position position="50"/>
    </location>
</feature>
<reference evidence="7" key="1">
    <citation type="submission" date="2019-04" db="EMBL/GenBank/DDBJ databases">
        <authorList>
            <person name="Alioto T."/>
            <person name="Alioto T."/>
        </authorList>
    </citation>
    <scope>NUCLEOTIDE SEQUENCE [LARGE SCALE GENOMIC DNA]</scope>
</reference>
<evidence type="ECO:0000256" key="1">
    <source>
        <dbReference type="ARBA" id="ARBA00004370"/>
    </source>
</evidence>
<dbReference type="InterPro" id="IPR002126">
    <property type="entry name" value="Cadherin-like_dom"/>
</dbReference>
<dbReference type="GO" id="GO:0007156">
    <property type="term" value="P:homophilic cell adhesion via plasma membrane adhesion molecules"/>
    <property type="evidence" value="ECO:0007669"/>
    <property type="project" value="InterPro"/>
</dbReference>
<evidence type="ECO:0000256" key="4">
    <source>
        <dbReference type="ARBA" id="ARBA00023136"/>
    </source>
</evidence>
<keyword evidence="2" id="KW-0677">Repeat</keyword>
<evidence type="ECO:0000313" key="8">
    <source>
        <dbReference type="Proteomes" id="UP000335636"/>
    </source>
</evidence>
<dbReference type="AlphaFoldDB" id="A0A5E4CRQ3"/>
<dbReference type="GO" id="GO:0008013">
    <property type="term" value="F:beta-catenin binding"/>
    <property type="evidence" value="ECO:0007669"/>
    <property type="project" value="TreeGrafter"/>
</dbReference>
<dbReference type="PROSITE" id="PS50268">
    <property type="entry name" value="CADHERIN_2"/>
    <property type="match status" value="1"/>
</dbReference>
<feature type="domain" description="Cadherin" evidence="6">
    <location>
        <begin position="1"/>
        <end position="50"/>
    </location>
</feature>
<dbReference type="GO" id="GO:0031175">
    <property type="term" value="P:neuron projection development"/>
    <property type="evidence" value="ECO:0007669"/>
    <property type="project" value="TreeGrafter"/>
</dbReference>
<dbReference type="GO" id="GO:0016477">
    <property type="term" value="P:cell migration"/>
    <property type="evidence" value="ECO:0007669"/>
    <property type="project" value="TreeGrafter"/>
</dbReference>
<evidence type="ECO:0000256" key="2">
    <source>
        <dbReference type="ARBA" id="ARBA00022737"/>
    </source>
</evidence>
<accession>A0A5E4CRQ3</accession>
<keyword evidence="8" id="KW-1185">Reference proteome</keyword>
<dbReference type="GO" id="GO:0016342">
    <property type="term" value="C:catenin complex"/>
    <property type="evidence" value="ECO:0007669"/>
    <property type="project" value="TreeGrafter"/>
</dbReference>
<evidence type="ECO:0000259" key="6">
    <source>
        <dbReference type="PROSITE" id="PS50268"/>
    </source>
</evidence>
<protein>
    <recommendedName>
        <fullName evidence="6">Cadherin domain-containing protein</fullName>
    </recommendedName>
</protein>
<evidence type="ECO:0000256" key="5">
    <source>
        <dbReference type="PROSITE-ProRule" id="PRU00043"/>
    </source>
</evidence>
<dbReference type="GO" id="GO:0045296">
    <property type="term" value="F:cadherin binding"/>
    <property type="evidence" value="ECO:0007669"/>
    <property type="project" value="TreeGrafter"/>
</dbReference>
<dbReference type="InterPro" id="IPR015919">
    <property type="entry name" value="Cadherin-like_sf"/>
</dbReference>
<dbReference type="PANTHER" id="PTHR24027:SF416">
    <property type="entry name" value="CADHERIN DOMAIN-CONTAINING PROTEIN"/>
    <property type="match status" value="1"/>
</dbReference>
<keyword evidence="4" id="KW-0472">Membrane</keyword>
<keyword evidence="3 5" id="KW-0106">Calcium</keyword>
<dbReference type="InterPro" id="IPR039808">
    <property type="entry name" value="Cadherin"/>
</dbReference>
<dbReference type="Pfam" id="PF00028">
    <property type="entry name" value="Cadherin"/>
    <property type="match status" value="1"/>
</dbReference>
<dbReference type="EMBL" id="CABDUW010001741">
    <property type="protein sequence ID" value="VTJ83622.1"/>
    <property type="molecule type" value="Genomic_DNA"/>
</dbReference>
<dbReference type="SUPFAM" id="SSF49313">
    <property type="entry name" value="Cadherin-like"/>
    <property type="match status" value="1"/>
</dbReference>
<evidence type="ECO:0000313" key="7">
    <source>
        <dbReference type="EMBL" id="VTJ83622.1"/>
    </source>
</evidence>
<gene>
    <name evidence="7" type="ORF">MONAX_5E006496</name>
</gene>
<comment type="caution">
    <text evidence="7">The sequence shown here is derived from an EMBL/GenBank/DDBJ whole genome shotgun (WGS) entry which is preliminary data.</text>
</comment>
<dbReference type="Gene3D" id="2.60.40.60">
    <property type="entry name" value="Cadherins"/>
    <property type="match status" value="1"/>
</dbReference>
<name>A0A5E4CRQ3_MARMO</name>